<accession>A0A2J8NF72</accession>
<evidence type="ECO:0000313" key="4">
    <source>
        <dbReference type="Proteomes" id="UP000236370"/>
    </source>
</evidence>
<sequence>MITSAAGIISLLDEDEPQLKEFALHKLNAVVNDFWAEISESVDKIKMH</sequence>
<dbReference type="Pfam" id="PF21505">
    <property type="entry name" value="RPN2_N"/>
    <property type="match status" value="1"/>
</dbReference>
<evidence type="ECO:0000313" key="3">
    <source>
        <dbReference type="EMBL" id="PNI70412.1"/>
    </source>
</evidence>
<name>A0A2J8NF72_PANTR</name>
<dbReference type="PANTHER" id="PTHR10943">
    <property type="entry name" value="26S PROTEASOME NON-ATPASE REGULATORY SUBUNIT"/>
    <property type="match status" value="1"/>
</dbReference>
<reference evidence="3 4" key="1">
    <citation type="submission" date="2017-12" db="EMBL/GenBank/DDBJ databases">
        <title>High-resolution comparative analysis of great ape genomes.</title>
        <authorList>
            <person name="Pollen A."/>
            <person name="Hastie A."/>
            <person name="Hormozdiari F."/>
            <person name="Dougherty M."/>
            <person name="Liu R."/>
            <person name="Chaisson M."/>
            <person name="Hoppe E."/>
            <person name="Hill C."/>
            <person name="Pang A."/>
            <person name="Hillier L."/>
            <person name="Baker C."/>
            <person name="Armstrong J."/>
            <person name="Shendure J."/>
            <person name="Paten B."/>
            <person name="Wilson R."/>
            <person name="Chao H."/>
            <person name="Schneider V."/>
            <person name="Ventura M."/>
            <person name="Kronenberg Z."/>
            <person name="Murali S."/>
            <person name="Gordon D."/>
            <person name="Cantsilieris S."/>
            <person name="Munson K."/>
            <person name="Nelson B."/>
            <person name="Raja A."/>
            <person name="Underwood J."/>
            <person name="Diekhans M."/>
            <person name="Fiddes I."/>
            <person name="Haussler D."/>
            <person name="Eichler E."/>
        </authorList>
    </citation>
    <scope>NUCLEOTIDE SEQUENCE [LARGE SCALE GENOMIC DNA]</scope>
    <source>
        <strain evidence="3">Yerkes chimp pedigree #C0471</strain>
    </source>
</reference>
<keyword evidence="1" id="KW-0677">Repeat</keyword>
<dbReference type="InterPro" id="IPR048570">
    <property type="entry name" value="PSMD1_RPN2_N"/>
</dbReference>
<gene>
    <name evidence="3" type="ORF">CK820_G0010877</name>
</gene>
<feature type="domain" description="26S proteasome non-ATPase regulatory subunit 1/RPN2 N-terminal" evidence="2">
    <location>
        <begin position="3"/>
        <end position="46"/>
    </location>
</feature>
<comment type="caution">
    <text evidence="3">The sequence shown here is derived from an EMBL/GenBank/DDBJ whole genome shotgun (WGS) entry which is preliminary data.</text>
</comment>
<dbReference type="AlphaFoldDB" id="A0A2J8NF72"/>
<dbReference type="Proteomes" id="UP000236370">
    <property type="component" value="Unassembled WGS sequence"/>
</dbReference>
<organism evidence="3 4">
    <name type="scientific">Pan troglodytes</name>
    <name type="common">Chimpanzee</name>
    <dbReference type="NCBI Taxonomy" id="9598"/>
    <lineage>
        <taxon>Eukaryota</taxon>
        <taxon>Metazoa</taxon>
        <taxon>Chordata</taxon>
        <taxon>Craniata</taxon>
        <taxon>Vertebrata</taxon>
        <taxon>Euteleostomi</taxon>
        <taxon>Mammalia</taxon>
        <taxon>Eutheria</taxon>
        <taxon>Euarchontoglires</taxon>
        <taxon>Primates</taxon>
        <taxon>Haplorrhini</taxon>
        <taxon>Catarrhini</taxon>
        <taxon>Hominidae</taxon>
        <taxon>Pan</taxon>
    </lineage>
</organism>
<protein>
    <submittedName>
        <fullName evidence="3">PSMD1 isoform 8</fullName>
    </submittedName>
</protein>
<dbReference type="SMR" id="A0A2J8NF72"/>
<evidence type="ECO:0000259" key="2">
    <source>
        <dbReference type="Pfam" id="PF21505"/>
    </source>
</evidence>
<proteinExistence type="predicted"/>
<dbReference type="EMBL" id="NBAG03000230">
    <property type="protein sequence ID" value="PNI70412.1"/>
    <property type="molecule type" value="Genomic_DNA"/>
</dbReference>
<evidence type="ECO:0000256" key="1">
    <source>
        <dbReference type="ARBA" id="ARBA00022737"/>
    </source>
</evidence>
<dbReference type="PANTHER" id="PTHR10943:SF2">
    <property type="entry name" value="26S PROTEASOME NON-ATPASE REGULATORY SUBUNIT 1"/>
    <property type="match status" value="1"/>
</dbReference>